<gene>
    <name evidence="1" type="ordered locus">BCE_1190</name>
</gene>
<name>Q73C76_BACC1</name>
<evidence type="ECO:0000313" key="2">
    <source>
        <dbReference type="Proteomes" id="UP000002527"/>
    </source>
</evidence>
<accession>Q73C76</accession>
<proteinExistence type="predicted"/>
<sequence>MSCDFMVYEIISAIFHIYQRNSIYISDFPNISTATRNISAIFKIYRLTDKTRQSTQKKKAARWQPPLFLEE</sequence>
<dbReference type="Proteomes" id="UP000002527">
    <property type="component" value="Chromosome"/>
</dbReference>
<dbReference type="AlphaFoldDB" id="Q73C76"/>
<dbReference type="KEGG" id="bca:BCE_1190"/>
<organism evidence="1 2">
    <name type="scientific">Bacillus cereus (strain ATCC 10987 / NRS 248)</name>
    <dbReference type="NCBI Taxonomy" id="222523"/>
    <lineage>
        <taxon>Bacteria</taxon>
        <taxon>Bacillati</taxon>
        <taxon>Bacillota</taxon>
        <taxon>Bacilli</taxon>
        <taxon>Bacillales</taxon>
        <taxon>Bacillaceae</taxon>
        <taxon>Bacillus</taxon>
        <taxon>Bacillus cereus group</taxon>
    </lineage>
</organism>
<reference evidence="1 2" key="1">
    <citation type="journal article" date="2004" name="Nucleic Acids Res.">
        <title>The genome sequence of Bacillus cereus ATCC 10987 reveals metabolic adaptations and a large plasmid related to Bacillus anthracis pXO1.</title>
        <authorList>
            <person name="Rasko D.A."/>
            <person name="Ravel J."/>
            <person name="Okstad O.A."/>
            <person name="Helgason E."/>
            <person name="Cer R.Z."/>
            <person name="Jiang L."/>
            <person name="Shores K.A."/>
            <person name="Fouts D.E."/>
            <person name="Tourasse N.J."/>
            <person name="Angiuoli S.V."/>
            <person name="Kolonay J."/>
            <person name="Nelson W.C."/>
            <person name="Kolsto A.-B."/>
            <person name="Fraser C.M."/>
            <person name="Read T.D."/>
        </authorList>
    </citation>
    <scope>NUCLEOTIDE SEQUENCE [LARGE SCALE GENOMIC DNA]</scope>
    <source>
        <strain evidence="2">ATCC 10987 / NRS 248</strain>
    </source>
</reference>
<evidence type="ECO:0000313" key="1">
    <source>
        <dbReference type="EMBL" id="AAS40120.1"/>
    </source>
</evidence>
<dbReference type="HOGENOM" id="CLU_2731355_0_0_9"/>
<protein>
    <submittedName>
        <fullName evidence="1">Uncharacterized protein</fullName>
    </submittedName>
</protein>
<dbReference type="EMBL" id="AE017194">
    <property type="protein sequence ID" value="AAS40120.1"/>
    <property type="molecule type" value="Genomic_DNA"/>
</dbReference>